<dbReference type="EMBL" id="MU007025">
    <property type="protein sequence ID" value="KAF2432535.1"/>
    <property type="molecule type" value="Genomic_DNA"/>
</dbReference>
<reference evidence="1" key="1">
    <citation type="journal article" date="2020" name="Stud. Mycol.">
        <title>101 Dothideomycetes genomes: a test case for predicting lifestyles and emergence of pathogens.</title>
        <authorList>
            <person name="Haridas S."/>
            <person name="Albert R."/>
            <person name="Binder M."/>
            <person name="Bloem J."/>
            <person name="Labutti K."/>
            <person name="Salamov A."/>
            <person name="Andreopoulos B."/>
            <person name="Baker S."/>
            <person name="Barry K."/>
            <person name="Bills G."/>
            <person name="Bluhm B."/>
            <person name="Cannon C."/>
            <person name="Castanera R."/>
            <person name="Culley D."/>
            <person name="Daum C."/>
            <person name="Ezra D."/>
            <person name="Gonzalez J."/>
            <person name="Henrissat B."/>
            <person name="Kuo A."/>
            <person name="Liang C."/>
            <person name="Lipzen A."/>
            <person name="Lutzoni F."/>
            <person name="Magnuson J."/>
            <person name="Mondo S."/>
            <person name="Nolan M."/>
            <person name="Ohm R."/>
            <person name="Pangilinan J."/>
            <person name="Park H.-J."/>
            <person name="Ramirez L."/>
            <person name="Alfaro M."/>
            <person name="Sun H."/>
            <person name="Tritt A."/>
            <person name="Yoshinaga Y."/>
            <person name="Zwiers L.-H."/>
            <person name="Turgeon B."/>
            <person name="Goodwin S."/>
            <person name="Spatafora J."/>
            <person name="Crous P."/>
            <person name="Grigoriev I."/>
        </authorList>
    </citation>
    <scope>NUCLEOTIDE SEQUENCE</scope>
    <source>
        <strain evidence="1">CBS 130266</strain>
    </source>
</reference>
<gene>
    <name evidence="1" type="ORF">EJ08DRAFT_677449</name>
</gene>
<dbReference type="Proteomes" id="UP000800235">
    <property type="component" value="Unassembled WGS sequence"/>
</dbReference>
<dbReference type="AlphaFoldDB" id="A0A9P4NUK2"/>
<comment type="caution">
    <text evidence="1">The sequence shown here is derived from an EMBL/GenBank/DDBJ whole genome shotgun (WGS) entry which is preliminary data.</text>
</comment>
<name>A0A9P4NUK2_9PEZI</name>
<evidence type="ECO:0000313" key="1">
    <source>
        <dbReference type="EMBL" id="KAF2432535.1"/>
    </source>
</evidence>
<protein>
    <submittedName>
        <fullName evidence="1">Uncharacterized protein</fullName>
    </submittedName>
</protein>
<evidence type="ECO:0000313" key="2">
    <source>
        <dbReference type="Proteomes" id="UP000800235"/>
    </source>
</evidence>
<sequence>MEMSFQWSAQTVKPRRYTDLMTTSPSIFEWHNLPTQDKSTIYREIINNVETAVPSHTNHRSDTAQSRPFGPFHACTYTRREVTHVLKFAMCSKKIREELMPLIMGMPIEVLCPGRPYFPVRSLQCLFERIPKEHMRLVKKVKFVCDNYLQPQFENGFAAEDFGLGYLPTYNFEVEFEFVNNLKDTMWFRDGTYADEGVRIQSLEEIEVARGISGIFSTLAELERCRAEQEGKLKASWPEEIDDRLNRFCIGGQWHEFDLVEGAPKYDINFTPTRTYE</sequence>
<keyword evidence="2" id="KW-1185">Reference proteome</keyword>
<accession>A0A9P4NUK2</accession>
<proteinExistence type="predicted"/>
<organism evidence="1 2">
    <name type="scientific">Tothia fuscella</name>
    <dbReference type="NCBI Taxonomy" id="1048955"/>
    <lineage>
        <taxon>Eukaryota</taxon>
        <taxon>Fungi</taxon>
        <taxon>Dikarya</taxon>
        <taxon>Ascomycota</taxon>
        <taxon>Pezizomycotina</taxon>
        <taxon>Dothideomycetes</taxon>
        <taxon>Pleosporomycetidae</taxon>
        <taxon>Venturiales</taxon>
        <taxon>Cylindrosympodiaceae</taxon>
        <taxon>Tothia</taxon>
    </lineage>
</organism>